<dbReference type="PANTHER" id="PTHR12081:SF89">
    <property type="entry name" value="OS04G0112200 PROTEIN"/>
    <property type="match status" value="1"/>
</dbReference>
<dbReference type="PANTHER" id="PTHR12081">
    <property type="entry name" value="TRANSCRIPTION FACTOR E2F"/>
    <property type="match status" value="1"/>
</dbReference>
<dbReference type="Pfam" id="PF16421">
    <property type="entry name" value="E2F_CC-MB"/>
    <property type="match status" value="1"/>
</dbReference>
<keyword evidence="5" id="KW-0131">Cell cycle</keyword>
<feature type="compositionally biased region" description="Basic residues" evidence="7">
    <location>
        <begin position="115"/>
        <end position="124"/>
    </location>
</feature>
<keyword evidence="6" id="KW-0539">Nucleus</keyword>
<keyword evidence="2 6" id="KW-0805">Transcription regulation</keyword>
<dbReference type="InterPro" id="IPR037241">
    <property type="entry name" value="E2F-DP_heterodim"/>
</dbReference>
<dbReference type="SUPFAM" id="SSF46785">
    <property type="entry name" value="Winged helix' DNA-binding domain"/>
    <property type="match status" value="1"/>
</dbReference>
<dbReference type="RefSeq" id="XP_020085575.1">
    <property type="nucleotide sequence ID" value="XM_020229986.1"/>
</dbReference>
<dbReference type="InterPro" id="IPR003316">
    <property type="entry name" value="E2F_WHTH_DNA-bd_dom"/>
</dbReference>
<dbReference type="RefSeq" id="XP_020085577.1">
    <property type="nucleotide sequence ID" value="XM_020229988.1"/>
</dbReference>
<comment type="subcellular location">
    <subcellularLocation>
        <location evidence="6">Nucleus</location>
    </subcellularLocation>
</comment>
<dbReference type="Gene3D" id="1.10.10.10">
    <property type="entry name" value="Winged helix-like DNA-binding domain superfamily/Winged helix DNA-binding domain"/>
    <property type="match status" value="1"/>
</dbReference>
<evidence type="ECO:0000256" key="7">
    <source>
        <dbReference type="SAM" id="MobiDB-lite"/>
    </source>
</evidence>
<dbReference type="CDD" id="cd14660">
    <property type="entry name" value="E2F_DD"/>
    <property type="match status" value="1"/>
</dbReference>
<evidence type="ECO:0000256" key="6">
    <source>
        <dbReference type="RuleBase" id="RU003796"/>
    </source>
</evidence>
<dbReference type="FunFam" id="1.10.10.10:FF:000008">
    <property type="entry name" value="E2F transcription factor 1"/>
    <property type="match status" value="1"/>
</dbReference>
<dbReference type="InterPro" id="IPR036388">
    <property type="entry name" value="WH-like_DNA-bd_sf"/>
</dbReference>
<dbReference type="Proteomes" id="UP000515123">
    <property type="component" value="Linkage group 3"/>
</dbReference>
<dbReference type="InterPro" id="IPR032198">
    <property type="entry name" value="E2F_CC-MB"/>
</dbReference>
<keyword evidence="3 6" id="KW-0238">DNA-binding</keyword>
<feature type="compositionally biased region" description="Low complexity" evidence="7">
    <location>
        <begin position="22"/>
        <end position="42"/>
    </location>
</feature>
<dbReference type="Gene3D" id="6.10.250.540">
    <property type="match status" value="1"/>
</dbReference>
<dbReference type="Pfam" id="PF02319">
    <property type="entry name" value="WHD_E2F_TDP"/>
    <property type="match status" value="1"/>
</dbReference>
<feature type="compositionally biased region" description="Pro residues" evidence="7">
    <location>
        <begin position="10"/>
        <end position="21"/>
    </location>
</feature>
<evidence type="ECO:0000313" key="10">
    <source>
        <dbReference type="RefSeq" id="XP_020085575.1"/>
    </source>
</evidence>
<dbReference type="GO" id="GO:0000981">
    <property type="term" value="F:DNA-binding transcription factor activity, RNA polymerase II-specific"/>
    <property type="evidence" value="ECO:0007669"/>
    <property type="project" value="TreeGrafter"/>
</dbReference>
<feature type="region of interest" description="Disordered" evidence="7">
    <location>
        <begin position="345"/>
        <end position="393"/>
    </location>
</feature>
<dbReference type="GO" id="GO:0000978">
    <property type="term" value="F:RNA polymerase II cis-regulatory region sequence-specific DNA binding"/>
    <property type="evidence" value="ECO:0007669"/>
    <property type="project" value="InterPro"/>
</dbReference>
<feature type="compositionally biased region" description="Basic and acidic residues" evidence="7">
    <location>
        <begin position="84"/>
        <end position="102"/>
    </location>
</feature>
<dbReference type="RefSeq" id="XP_020085580.1">
    <property type="nucleotide sequence ID" value="XM_020229991.1"/>
</dbReference>
<evidence type="ECO:0000259" key="8">
    <source>
        <dbReference type="SMART" id="SM01372"/>
    </source>
</evidence>
<feature type="domain" description="E2F/DP family winged-helix DNA-binding" evidence="8">
    <location>
        <begin position="151"/>
        <end position="216"/>
    </location>
</feature>
<reference evidence="10 11" key="2">
    <citation type="submission" date="2025-04" db="UniProtKB">
        <authorList>
            <consortium name="RefSeq"/>
        </authorList>
    </citation>
    <scope>IDENTIFICATION</scope>
    <source>
        <tissue evidence="10 11">Leaf</tissue>
    </source>
</reference>
<dbReference type="InterPro" id="IPR015633">
    <property type="entry name" value="E2F"/>
</dbReference>
<dbReference type="SMART" id="SM01372">
    <property type="entry name" value="E2F_TDP"/>
    <property type="match status" value="1"/>
</dbReference>
<dbReference type="OrthoDB" id="1743261at2759"/>
<dbReference type="InterPro" id="IPR036390">
    <property type="entry name" value="WH_DNA-bd_sf"/>
</dbReference>
<name>A0A6P5EPG7_ANACO</name>
<dbReference type="SUPFAM" id="SSF144074">
    <property type="entry name" value="E2F-DP heterodimerization region"/>
    <property type="match status" value="1"/>
</dbReference>
<dbReference type="GeneID" id="109708302"/>
<dbReference type="GO" id="GO:0090575">
    <property type="term" value="C:RNA polymerase II transcription regulator complex"/>
    <property type="evidence" value="ECO:0007669"/>
    <property type="project" value="TreeGrafter"/>
</dbReference>
<organism evidence="11">
    <name type="scientific">Ananas comosus</name>
    <name type="common">Pineapple</name>
    <name type="synonym">Ananas ananas</name>
    <dbReference type="NCBI Taxonomy" id="4615"/>
    <lineage>
        <taxon>Eukaryota</taxon>
        <taxon>Viridiplantae</taxon>
        <taxon>Streptophyta</taxon>
        <taxon>Embryophyta</taxon>
        <taxon>Tracheophyta</taxon>
        <taxon>Spermatophyta</taxon>
        <taxon>Magnoliopsida</taxon>
        <taxon>Liliopsida</taxon>
        <taxon>Poales</taxon>
        <taxon>Bromeliaceae</taxon>
        <taxon>Bromelioideae</taxon>
        <taxon>Ananas</taxon>
    </lineage>
</organism>
<dbReference type="AlphaFoldDB" id="A0A6P5EPG7"/>
<protein>
    <submittedName>
        <fullName evidence="10 11">Transcription factor E2FB-like isoform X1</fullName>
    </submittedName>
</protein>
<evidence type="ECO:0000256" key="4">
    <source>
        <dbReference type="ARBA" id="ARBA00023163"/>
    </source>
</evidence>
<evidence type="ECO:0000256" key="1">
    <source>
        <dbReference type="ARBA" id="ARBA00010940"/>
    </source>
</evidence>
<feature type="compositionally biased region" description="Polar residues" evidence="7">
    <location>
        <begin position="355"/>
        <end position="375"/>
    </location>
</feature>
<accession>A0A6P5EPG7</accession>
<dbReference type="RefSeq" id="XP_020085578.1">
    <property type="nucleotide sequence ID" value="XM_020229989.1"/>
</dbReference>
<evidence type="ECO:0000313" key="14">
    <source>
        <dbReference type="RefSeq" id="XP_020085580.1"/>
    </source>
</evidence>
<proteinExistence type="inferred from homology"/>
<feature type="region of interest" description="Disordered" evidence="7">
    <location>
        <begin position="1"/>
        <end position="142"/>
    </location>
</feature>
<keyword evidence="9" id="KW-1185">Reference proteome</keyword>
<evidence type="ECO:0000256" key="5">
    <source>
        <dbReference type="ARBA" id="ARBA00023306"/>
    </source>
</evidence>
<evidence type="ECO:0000313" key="13">
    <source>
        <dbReference type="RefSeq" id="XP_020085578.1"/>
    </source>
</evidence>
<reference evidence="9" key="1">
    <citation type="journal article" date="2015" name="Nat. Genet.">
        <title>The pineapple genome and the evolution of CAM photosynthesis.</title>
        <authorList>
            <person name="Ming R."/>
            <person name="VanBuren R."/>
            <person name="Wai C.M."/>
            <person name="Tang H."/>
            <person name="Schatz M.C."/>
            <person name="Bowers J.E."/>
            <person name="Lyons E."/>
            <person name="Wang M.L."/>
            <person name="Chen J."/>
            <person name="Biggers E."/>
            <person name="Zhang J."/>
            <person name="Huang L."/>
            <person name="Zhang L."/>
            <person name="Miao W."/>
            <person name="Zhang J."/>
            <person name="Ye Z."/>
            <person name="Miao C."/>
            <person name="Lin Z."/>
            <person name="Wang H."/>
            <person name="Zhou H."/>
            <person name="Yim W.C."/>
            <person name="Priest H.D."/>
            <person name="Zheng C."/>
            <person name="Woodhouse M."/>
            <person name="Edger P.P."/>
            <person name="Guyot R."/>
            <person name="Guo H.B."/>
            <person name="Guo H."/>
            <person name="Zheng G."/>
            <person name="Singh R."/>
            <person name="Sharma A."/>
            <person name="Min X."/>
            <person name="Zheng Y."/>
            <person name="Lee H."/>
            <person name="Gurtowski J."/>
            <person name="Sedlazeck F.J."/>
            <person name="Harkess A."/>
            <person name="McKain M.R."/>
            <person name="Liao Z."/>
            <person name="Fang J."/>
            <person name="Liu J."/>
            <person name="Zhang X."/>
            <person name="Zhang Q."/>
            <person name="Hu W."/>
            <person name="Qin Y."/>
            <person name="Wang K."/>
            <person name="Chen L.Y."/>
            <person name="Shirley N."/>
            <person name="Lin Y.R."/>
            <person name="Liu L.Y."/>
            <person name="Hernandez A.G."/>
            <person name="Wright C.L."/>
            <person name="Bulone V."/>
            <person name="Tuskan G.A."/>
            <person name="Heath K."/>
            <person name="Zee F."/>
            <person name="Moore P.H."/>
            <person name="Sunkar R."/>
            <person name="Leebens-Mack J.H."/>
            <person name="Mockler T."/>
            <person name="Bennetzen J.L."/>
            <person name="Freeling M."/>
            <person name="Sankoff D."/>
            <person name="Paterson A.H."/>
            <person name="Zhu X."/>
            <person name="Yang X."/>
            <person name="Smith J.A."/>
            <person name="Cushman J.C."/>
            <person name="Paull R.E."/>
            <person name="Yu Q."/>
        </authorList>
    </citation>
    <scope>NUCLEOTIDE SEQUENCE [LARGE SCALE GENOMIC DNA]</scope>
    <source>
        <strain evidence="9">cv. F153</strain>
    </source>
</reference>
<evidence type="ECO:0000313" key="11">
    <source>
        <dbReference type="RefSeq" id="XP_020085576.1"/>
    </source>
</evidence>
<comment type="similarity">
    <text evidence="1 6">Belongs to the E2F/DP family.</text>
</comment>
<gene>
    <name evidence="10 11 12 13 14" type="primary">LOC109708302</name>
</gene>
<evidence type="ECO:0000313" key="12">
    <source>
        <dbReference type="RefSeq" id="XP_020085577.1"/>
    </source>
</evidence>
<dbReference type="GO" id="GO:0046983">
    <property type="term" value="F:protein dimerization activity"/>
    <property type="evidence" value="ECO:0007669"/>
    <property type="project" value="InterPro"/>
</dbReference>
<evidence type="ECO:0000256" key="3">
    <source>
        <dbReference type="ARBA" id="ARBA00023125"/>
    </source>
</evidence>
<evidence type="ECO:0000313" key="9">
    <source>
        <dbReference type="Proteomes" id="UP000515123"/>
    </source>
</evidence>
<sequence>MSSADGSPFPAAPPRRFPPPQLHRAPPQAAAAAGANARRFPLSAHLGPASTSAAAAEPRCFAAEDRKPPPGTSIRKQTNGTENIKVEHDEGAVEREGKEEFSTRILSTGSGVGSKRSRKTKASRQKGAMQETPGTTEGVPGNSLLSASNCRYDSSLGLLTKKFIRLLQQAEDGTLDLNRAADVLEVQKRRIYDITNVLEGVGLIEKKLKNRIRWKGIDVSRPKEVDDQIALLKLSQAELESLYAEDCKLDNMIRDIQEDLHALAADENVQNWLFLTKEDITNIPAFQDSTLIAIKAPHGTSLEVPDPNEGVGFPQRHYQILLRSSMGPIDCYLIRNVDPGCSFGASDHEEKHDVSNQNQHGAARQSTENVSSGTSEKGEEDDGECKSSPDSFISQDNTAGILRIAPSDIDMGADYWLSSDVGVSATDTWGT</sequence>
<evidence type="ECO:0000256" key="2">
    <source>
        <dbReference type="ARBA" id="ARBA00023015"/>
    </source>
</evidence>
<dbReference type="RefSeq" id="XP_020085576.1">
    <property type="nucleotide sequence ID" value="XM_020229987.1"/>
</dbReference>
<keyword evidence="4 6" id="KW-0804">Transcription</keyword>